<evidence type="ECO:0000256" key="14">
    <source>
        <dbReference type="ARBA" id="ARBA00023319"/>
    </source>
</evidence>
<evidence type="ECO:0000256" key="4">
    <source>
        <dbReference type="ARBA" id="ARBA00022475"/>
    </source>
</evidence>
<feature type="non-terminal residue" evidence="16">
    <location>
        <position position="151"/>
    </location>
</feature>
<dbReference type="InterPro" id="IPR042456">
    <property type="entry name" value="F11R"/>
</dbReference>
<dbReference type="SUPFAM" id="SSF48726">
    <property type="entry name" value="Immunoglobulin"/>
    <property type="match status" value="1"/>
</dbReference>
<evidence type="ECO:0000256" key="3">
    <source>
        <dbReference type="ARBA" id="ARBA00022427"/>
    </source>
</evidence>
<keyword evidence="12" id="KW-1015">Disulfide bond</keyword>
<dbReference type="GO" id="GO:0050892">
    <property type="term" value="P:intestinal absorption"/>
    <property type="evidence" value="ECO:0007669"/>
    <property type="project" value="TreeGrafter"/>
</dbReference>
<dbReference type="Proteomes" id="UP000565754">
    <property type="component" value="Unassembled WGS sequence"/>
</dbReference>
<evidence type="ECO:0000256" key="13">
    <source>
        <dbReference type="ARBA" id="ARBA00023180"/>
    </source>
</evidence>
<dbReference type="GO" id="GO:0005886">
    <property type="term" value="C:plasma membrane"/>
    <property type="evidence" value="ECO:0007669"/>
    <property type="project" value="UniProtKB-SubCell"/>
</dbReference>
<evidence type="ECO:0000313" key="17">
    <source>
        <dbReference type="Proteomes" id="UP000565754"/>
    </source>
</evidence>
<keyword evidence="3" id="KW-0796">Tight junction</keyword>
<reference evidence="16 17" key="1">
    <citation type="submission" date="2019-09" db="EMBL/GenBank/DDBJ databases">
        <title>Bird 10,000 Genomes (B10K) Project - Family phase.</title>
        <authorList>
            <person name="Zhang G."/>
        </authorList>
    </citation>
    <scope>NUCLEOTIDE SEQUENCE [LARGE SCALE GENOMIC DNA]</scope>
    <source>
        <strain evidence="16">B10K-DU-001-74</strain>
        <tissue evidence="16">Muscle</tissue>
    </source>
</reference>
<evidence type="ECO:0000256" key="1">
    <source>
        <dbReference type="ARBA" id="ARBA00004251"/>
    </source>
</evidence>
<evidence type="ECO:0000256" key="11">
    <source>
        <dbReference type="ARBA" id="ARBA00023136"/>
    </source>
</evidence>
<dbReference type="GO" id="GO:0007155">
    <property type="term" value="P:cell adhesion"/>
    <property type="evidence" value="ECO:0007669"/>
    <property type="project" value="InterPro"/>
</dbReference>
<dbReference type="PROSITE" id="PS50835">
    <property type="entry name" value="IG_LIKE"/>
    <property type="match status" value="1"/>
</dbReference>
<evidence type="ECO:0000256" key="10">
    <source>
        <dbReference type="ARBA" id="ARBA00022989"/>
    </source>
</evidence>
<comment type="caution">
    <text evidence="16">The sequence shown here is derived from an EMBL/GenBank/DDBJ whole genome shotgun (WGS) entry which is preliminary data.</text>
</comment>
<feature type="domain" description="Ig-like" evidence="15">
    <location>
        <begin position="1"/>
        <end position="78"/>
    </location>
</feature>
<keyword evidence="6" id="KW-0812">Transmembrane</keyword>
<keyword evidence="5" id="KW-0597">Phosphoprotein</keyword>
<dbReference type="GO" id="GO:0090559">
    <property type="term" value="P:regulation of membrane permeability"/>
    <property type="evidence" value="ECO:0007669"/>
    <property type="project" value="TreeGrafter"/>
</dbReference>
<proteinExistence type="predicted"/>
<sequence>CAAFRSAASSDPRIEWKFQRGSSLGLIYYSGELTEPYRGRVQFSRTSIRFQSVTREDSGRYICEVVGDGSHISKSEVNLIVQGQPIPVPVPIPVPCPHPWPSPLSLAQSLSLVLVPIPGLHLVPGHAWPWPCPCPQGGSRQCCHCPCPWGG</sequence>
<keyword evidence="17" id="KW-1185">Reference proteome</keyword>
<keyword evidence="4" id="KW-1003">Cell membrane</keyword>
<accession>A0A7L1EGM3</accession>
<evidence type="ECO:0000259" key="15">
    <source>
        <dbReference type="PROSITE" id="PS50835"/>
    </source>
</evidence>
<comment type="subcellular location">
    <subcellularLocation>
        <location evidence="2">Cell junction</location>
        <location evidence="2">Tight junction</location>
    </subcellularLocation>
    <subcellularLocation>
        <location evidence="1">Cell membrane</location>
        <topology evidence="1">Single-pass type I membrane protein</topology>
    </subcellularLocation>
</comment>
<dbReference type="SMART" id="SM00406">
    <property type="entry name" value="IGv"/>
    <property type="match status" value="1"/>
</dbReference>
<keyword evidence="7" id="KW-0732">Signal</keyword>
<dbReference type="InterPro" id="IPR013106">
    <property type="entry name" value="Ig_V-set"/>
</dbReference>
<dbReference type="GO" id="GO:0005923">
    <property type="term" value="C:bicellular tight junction"/>
    <property type="evidence" value="ECO:0007669"/>
    <property type="project" value="UniProtKB-SubCell"/>
</dbReference>
<dbReference type="PANTHER" id="PTHR45113">
    <property type="entry name" value="JUNCTIONAL ADHESION MOLECULE A"/>
    <property type="match status" value="1"/>
</dbReference>
<evidence type="ECO:0000256" key="5">
    <source>
        <dbReference type="ARBA" id="ARBA00022553"/>
    </source>
</evidence>
<evidence type="ECO:0000256" key="2">
    <source>
        <dbReference type="ARBA" id="ARBA00004435"/>
    </source>
</evidence>
<dbReference type="InterPro" id="IPR013783">
    <property type="entry name" value="Ig-like_fold"/>
</dbReference>
<keyword evidence="14" id="KW-0393">Immunoglobulin domain</keyword>
<evidence type="ECO:0000256" key="12">
    <source>
        <dbReference type="ARBA" id="ARBA00023157"/>
    </source>
</evidence>
<dbReference type="AlphaFoldDB" id="A0A7L1EGM3"/>
<dbReference type="InterPro" id="IPR007110">
    <property type="entry name" value="Ig-like_dom"/>
</dbReference>
<dbReference type="Gene3D" id="2.60.40.10">
    <property type="entry name" value="Immunoglobulins"/>
    <property type="match status" value="1"/>
</dbReference>
<keyword evidence="9" id="KW-0965">Cell junction</keyword>
<organism evidence="16 17">
    <name type="scientific">Oenanthe oenanthe</name>
    <name type="common">Northern wheatear</name>
    <dbReference type="NCBI Taxonomy" id="279966"/>
    <lineage>
        <taxon>Eukaryota</taxon>
        <taxon>Metazoa</taxon>
        <taxon>Chordata</taxon>
        <taxon>Craniata</taxon>
        <taxon>Vertebrata</taxon>
        <taxon>Euteleostomi</taxon>
        <taxon>Archelosauria</taxon>
        <taxon>Archosauria</taxon>
        <taxon>Dinosauria</taxon>
        <taxon>Saurischia</taxon>
        <taxon>Theropoda</taxon>
        <taxon>Coelurosauria</taxon>
        <taxon>Aves</taxon>
        <taxon>Neognathae</taxon>
        <taxon>Neoaves</taxon>
        <taxon>Telluraves</taxon>
        <taxon>Australaves</taxon>
        <taxon>Passeriformes</taxon>
        <taxon>Muscicapidae</taxon>
        <taxon>Oenanthe</taxon>
    </lineage>
</organism>
<evidence type="ECO:0000256" key="7">
    <source>
        <dbReference type="ARBA" id="ARBA00022729"/>
    </source>
</evidence>
<dbReference type="PANTHER" id="PTHR45113:SF1">
    <property type="entry name" value="JUNCTIONAL ADHESION MOLECULE A"/>
    <property type="match status" value="1"/>
</dbReference>
<protein>
    <submittedName>
        <fullName evidence="16">JAM1 protein</fullName>
    </submittedName>
</protein>
<dbReference type="Pfam" id="PF07686">
    <property type="entry name" value="V-set"/>
    <property type="match status" value="1"/>
</dbReference>
<evidence type="ECO:0000256" key="8">
    <source>
        <dbReference type="ARBA" id="ARBA00022737"/>
    </source>
</evidence>
<keyword evidence="8" id="KW-0677">Repeat</keyword>
<dbReference type="InterPro" id="IPR036179">
    <property type="entry name" value="Ig-like_dom_sf"/>
</dbReference>
<name>A0A7L1EGM3_OENON</name>
<keyword evidence="10" id="KW-1133">Transmembrane helix</keyword>
<evidence type="ECO:0000313" key="16">
    <source>
        <dbReference type="EMBL" id="NXM87830.1"/>
    </source>
</evidence>
<feature type="non-terminal residue" evidence="16">
    <location>
        <position position="1"/>
    </location>
</feature>
<dbReference type="GO" id="GO:0090557">
    <property type="term" value="P:establishment of endothelial intestinal barrier"/>
    <property type="evidence" value="ECO:0007669"/>
    <property type="project" value="TreeGrafter"/>
</dbReference>
<keyword evidence="11" id="KW-0472">Membrane</keyword>
<keyword evidence="13" id="KW-0325">Glycoprotein</keyword>
<dbReference type="EMBL" id="VXBF01010855">
    <property type="protein sequence ID" value="NXM87830.1"/>
    <property type="molecule type" value="Genomic_DNA"/>
</dbReference>
<evidence type="ECO:0000256" key="9">
    <source>
        <dbReference type="ARBA" id="ARBA00022949"/>
    </source>
</evidence>
<gene>
    <name evidence="16" type="primary">F11r</name>
    <name evidence="16" type="ORF">OENOEN_R15461</name>
</gene>
<evidence type="ECO:0000256" key="6">
    <source>
        <dbReference type="ARBA" id="ARBA00022692"/>
    </source>
</evidence>